<dbReference type="Gene3D" id="3.40.50.620">
    <property type="entry name" value="HUPs"/>
    <property type="match status" value="1"/>
</dbReference>
<dbReference type="InterPro" id="IPR023457">
    <property type="entry name" value="Met-tRNA_synth_2"/>
</dbReference>
<comment type="catalytic activity">
    <reaction evidence="8">
        <text>tRNA(Met) + L-methionine + ATP = L-methionyl-tRNA(Met) + AMP + diphosphate</text>
        <dbReference type="Rhea" id="RHEA:13481"/>
        <dbReference type="Rhea" id="RHEA-COMP:9667"/>
        <dbReference type="Rhea" id="RHEA-COMP:9698"/>
        <dbReference type="ChEBI" id="CHEBI:30616"/>
        <dbReference type="ChEBI" id="CHEBI:33019"/>
        <dbReference type="ChEBI" id="CHEBI:57844"/>
        <dbReference type="ChEBI" id="CHEBI:78442"/>
        <dbReference type="ChEBI" id="CHEBI:78530"/>
        <dbReference type="ChEBI" id="CHEBI:456215"/>
        <dbReference type="EC" id="6.1.1.10"/>
    </reaction>
</comment>
<evidence type="ECO:0000256" key="5">
    <source>
        <dbReference type="ARBA" id="ARBA00022840"/>
    </source>
</evidence>
<dbReference type="RefSeq" id="XP_020048576.1">
    <property type="nucleotide sequence ID" value="XM_020195048.1"/>
</dbReference>
<evidence type="ECO:0000256" key="3">
    <source>
        <dbReference type="ARBA" id="ARBA00022598"/>
    </source>
</evidence>
<dbReference type="NCBIfam" id="TIGR00398">
    <property type="entry name" value="metG"/>
    <property type="match status" value="1"/>
</dbReference>
<evidence type="ECO:0000313" key="14">
    <source>
        <dbReference type="Proteomes" id="UP000095038"/>
    </source>
</evidence>
<dbReference type="EMBL" id="KV454477">
    <property type="protein sequence ID" value="ODV62269.1"/>
    <property type="molecule type" value="Genomic_DNA"/>
</dbReference>
<dbReference type="InParanoid" id="A0A1D2VL00"/>
<organism evidence="13 14">
    <name type="scientific">Ascoidea rubescens DSM 1968</name>
    <dbReference type="NCBI Taxonomy" id="1344418"/>
    <lineage>
        <taxon>Eukaryota</taxon>
        <taxon>Fungi</taxon>
        <taxon>Dikarya</taxon>
        <taxon>Ascomycota</taxon>
        <taxon>Saccharomycotina</taxon>
        <taxon>Saccharomycetes</taxon>
        <taxon>Ascoideaceae</taxon>
        <taxon>Ascoidea</taxon>
    </lineage>
</organism>
<keyword evidence="7 10" id="KW-0030">Aminoacyl-tRNA synthetase</keyword>
<dbReference type="InterPro" id="IPR014729">
    <property type="entry name" value="Rossmann-like_a/b/a_fold"/>
</dbReference>
<feature type="coiled-coil region" evidence="11">
    <location>
        <begin position="437"/>
        <end position="464"/>
    </location>
</feature>
<evidence type="ECO:0000256" key="9">
    <source>
        <dbReference type="ARBA" id="ARBA00068817"/>
    </source>
</evidence>
<dbReference type="STRING" id="1344418.A0A1D2VL00"/>
<evidence type="ECO:0000256" key="8">
    <source>
        <dbReference type="ARBA" id="ARBA00047364"/>
    </source>
</evidence>
<dbReference type="PANTHER" id="PTHR43326:SF1">
    <property type="entry name" value="METHIONINE--TRNA LIGASE, MITOCHONDRIAL"/>
    <property type="match status" value="1"/>
</dbReference>
<dbReference type="GO" id="GO:0004825">
    <property type="term" value="F:methionine-tRNA ligase activity"/>
    <property type="evidence" value="ECO:0007669"/>
    <property type="project" value="UniProtKB-EC"/>
</dbReference>
<keyword evidence="3 10" id="KW-0436">Ligase</keyword>
<dbReference type="CDD" id="cd00814">
    <property type="entry name" value="MetRS_core"/>
    <property type="match status" value="1"/>
</dbReference>
<evidence type="ECO:0000259" key="12">
    <source>
        <dbReference type="Pfam" id="PF09334"/>
    </source>
</evidence>
<dbReference type="GO" id="GO:0005739">
    <property type="term" value="C:mitochondrion"/>
    <property type="evidence" value="ECO:0007669"/>
    <property type="project" value="EnsemblFungi"/>
</dbReference>
<dbReference type="Proteomes" id="UP000095038">
    <property type="component" value="Unassembled WGS sequence"/>
</dbReference>
<dbReference type="InterPro" id="IPR015413">
    <property type="entry name" value="Methionyl/Leucyl_tRNA_Synth"/>
</dbReference>
<dbReference type="GO" id="GO:0006431">
    <property type="term" value="P:methionyl-tRNA aminoacylation"/>
    <property type="evidence" value="ECO:0007669"/>
    <property type="project" value="EnsemblFungi"/>
</dbReference>
<dbReference type="AlphaFoldDB" id="A0A1D2VL00"/>
<accession>A0A1D2VL00</accession>
<dbReference type="SUPFAM" id="SSF52374">
    <property type="entry name" value="Nucleotidylyl transferase"/>
    <property type="match status" value="1"/>
</dbReference>
<evidence type="ECO:0000256" key="11">
    <source>
        <dbReference type="SAM" id="Coils"/>
    </source>
</evidence>
<comment type="similarity">
    <text evidence="1 10">Belongs to the class-I aminoacyl-tRNA synthetase family.</text>
</comment>
<dbReference type="InterPro" id="IPR009080">
    <property type="entry name" value="tRNAsynth_Ia_anticodon-bd"/>
</dbReference>
<gene>
    <name evidence="13" type="ORF">ASCRUDRAFT_90225</name>
</gene>
<keyword evidence="14" id="KW-1185">Reference proteome</keyword>
<dbReference type="EC" id="6.1.1.10" evidence="2"/>
<dbReference type="Gene3D" id="1.10.730.10">
    <property type="entry name" value="Isoleucyl-tRNA Synthetase, Domain 1"/>
    <property type="match status" value="1"/>
</dbReference>
<keyword evidence="5 10" id="KW-0067">ATP-binding</keyword>
<keyword evidence="4 10" id="KW-0547">Nucleotide-binding</keyword>
<dbReference type="PANTHER" id="PTHR43326">
    <property type="entry name" value="METHIONYL-TRNA SYNTHETASE"/>
    <property type="match status" value="1"/>
</dbReference>
<evidence type="ECO:0000313" key="13">
    <source>
        <dbReference type="EMBL" id="ODV62269.1"/>
    </source>
</evidence>
<dbReference type="FunFam" id="2.170.220.10:FF:000001">
    <property type="entry name" value="methionine--tRNA ligase, mitochondrial"/>
    <property type="match status" value="1"/>
</dbReference>
<protein>
    <recommendedName>
        <fullName evidence="9">Probable methionine--tRNA ligase, mitochondrial</fullName>
        <ecNumber evidence="2">6.1.1.10</ecNumber>
    </recommendedName>
</protein>
<proteinExistence type="inferred from homology"/>
<evidence type="ECO:0000256" key="6">
    <source>
        <dbReference type="ARBA" id="ARBA00022917"/>
    </source>
</evidence>
<evidence type="ECO:0000256" key="1">
    <source>
        <dbReference type="ARBA" id="ARBA00005594"/>
    </source>
</evidence>
<evidence type="ECO:0000256" key="7">
    <source>
        <dbReference type="ARBA" id="ARBA00023146"/>
    </source>
</evidence>
<dbReference type="GO" id="GO:0005524">
    <property type="term" value="F:ATP binding"/>
    <property type="evidence" value="ECO:0007669"/>
    <property type="project" value="UniProtKB-KW"/>
</dbReference>
<dbReference type="FunCoup" id="A0A1D2VL00">
    <property type="interactions" value="553"/>
</dbReference>
<reference evidence="14" key="1">
    <citation type="submission" date="2016-05" db="EMBL/GenBank/DDBJ databases">
        <title>Comparative genomics of biotechnologically important yeasts.</title>
        <authorList>
            <consortium name="DOE Joint Genome Institute"/>
            <person name="Riley R."/>
            <person name="Haridas S."/>
            <person name="Wolfe K.H."/>
            <person name="Lopes M.R."/>
            <person name="Hittinger C.T."/>
            <person name="Goker M."/>
            <person name="Salamov A."/>
            <person name="Wisecaver J."/>
            <person name="Long T.M."/>
            <person name="Aerts A.L."/>
            <person name="Barry K."/>
            <person name="Choi C."/>
            <person name="Clum A."/>
            <person name="Coughlan A.Y."/>
            <person name="Deshpande S."/>
            <person name="Douglass A.P."/>
            <person name="Hanson S.J."/>
            <person name="Klenk H.-P."/>
            <person name="Labutti K."/>
            <person name="Lapidus A."/>
            <person name="Lindquist E."/>
            <person name="Lipzen A."/>
            <person name="Meier-Kolthoff J.P."/>
            <person name="Ohm R.A."/>
            <person name="Otillar R.P."/>
            <person name="Pangilinan J."/>
            <person name="Peng Y."/>
            <person name="Rokas A."/>
            <person name="Rosa C.A."/>
            <person name="Scheuner C."/>
            <person name="Sibirny A.A."/>
            <person name="Slot J.C."/>
            <person name="Stielow J.B."/>
            <person name="Sun H."/>
            <person name="Kurtzman C.P."/>
            <person name="Blackwell M."/>
            <person name="Grigoriev I.V."/>
            <person name="Jeffries T.W."/>
        </authorList>
    </citation>
    <scope>NUCLEOTIDE SEQUENCE [LARGE SCALE GENOMIC DNA]</scope>
    <source>
        <strain evidence="14">DSM 1968</strain>
    </source>
</reference>
<keyword evidence="6 10" id="KW-0648">Protein biosynthesis</keyword>
<dbReference type="InterPro" id="IPR033911">
    <property type="entry name" value="MetRS_core"/>
</dbReference>
<evidence type="ECO:0000256" key="2">
    <source>
        <dbReference type="ARBA" id="ARBA00012838"/>
    </source>
</evidence>
<name>A0A1D2VL00_9ASCO</name>
<dbReference type="GeneID" id="30968684"/>
<dbReference type="OrthoDB" id="24670at2759"/>
<sequence>MFNKMSIINKGILTHSFKNINRNFNKNPEIAYTIREKIPSPLYITTPIFYVNAEPHLGHLYSMLLCDIRNRWELLSGKQSYFTTGTDEHGFKVQIASIEKGYDNPKKFVDELSLTFKNLADAANVKYDRFIRTTDSDHYDTVKFFWNLLLKKKYIYKGEHSGWYSISDETFYPENAIEEKINIQTQRKMMLSKETGKEVTFEKEINYYFKLSEFYKDILKILEKKHDFIIPRSRQDELISELKKMGKLDDLSISRPSSRLQWGIPVPNDPSQTIYVWFDALLSYLTGAAYPSKKFKSKWPAIHLIGKDIIRFHCIYWIGFLKAANITLPQQVIIHGHWLSNGIKMSKSIGNVVDPIDIIKYYGIDPVRFFLSETSVLEHDGDFTEERLFDSREKLISKYSNLLMRSCGSNFDIQRALERYGKMNLSRIKMEEFPLFDKSVIEEIKQLQDELNQLAKNIGKSMENFNLHSVTNNFIRILSRSNNLFQLCEPWKLGELREHQDLVIYLSTETVRILSITMQHVIPELSNAVLDRLKVVRTRRTIEFARVGADEAYGASANRGGDHPITRITKRTSSYPDITIKHQKAS</sequence>
<keyword evidence="11" id="KW-0175">Coiled coil</keyword>
<dbReference type="Gene3D" id="2.170.220.10">
    <property type="match status" value="1"/>
</dbReference>
<evidence type="ECO:0000256" key="4">
    <source>
        <dbReference type="ARBA" id="ARBA00022741"/>
    </source>
</evidence>
<dbReference type="PRINTS" id="PR01041">
    <property type="entry name" value="TRNASYNTHMET"/>
</dbReference>
<evidence type="ECO:0000256" key="10">
    <source>
        <dbReference type="RuleBase" id="RU363039"/>
    </source>
</evidence>
<dbReference type="SUPFAM" id="SSF47323">
    <property type="entry name" value="Anticodon-binding domain of a subclass of class I aminoacyl-tRNA synthetases"/>
    <property type="match status" value="1"/>
</dbReference>
<dbReference type="InterPro" id="IPR014758">
    <property type="entry name" value="Met-tRNA_synth"/>
</dbReference>
<dbReference type="Pfam" id="PF09334">
    <property type="entry name" value="tRNA-synt_1g"/>
    <property type="match status" value="1"/>
</dbReference>
<feature type="domain" description="Methionyl/Leucyl tRNA synthetase" evidence="12">
    <location>
        <begin position="43"/>
        <end position="406"/>
    </location>
</feature>